<name>A0A225W9Y0_9STRA</name>
<dbReference type="AlphaFoldDB" id="A0A225W9Y0"/>
<dbReference type="OrthoDB" id="124285at2759"/>
<proteinExistence type="predicted"/>
<dbReference type="EMBL" id="NBNE01001438">
    <property type="protein sequence ID" value="OWZ14018.1"/>
    <property type="molecule type" value="Genomic_DNA"/>
</dbReference>
<dbReference type="STRING" id="4795.A0A225W9Y0"/>
<organism evidence="1 2">
    <name type="scientific">Phytophthora megakarya</name>
    <dbReference type="NCBI Taxonomy" id="4795"/>
    <lineage>
        <taxon>Eukaryota</taxon>
        <taxon>Sar</taxon>
        <taxon>Stramenopiles</taxon>
        <taxon>Oomycota</taxon>
        <taxon>Peronosporomycetes</taxon>
        <taxon>Peronosporales</taxon>
        <taxon>Peronosporaceae</taxon>
        <taxon>Phytophthora</taxon>
    </lineage>
</organism>
<protein>
    <submittedName>
        <fullName evidence="1">Uncharacterized protein</fullName>
    </submittedName>
</protein>
<reference evidence="2" key="1">
    <citation type="submission" date="2017-03" db="EMBL/GenBank/DDBJ databases">
        <title>Phytopthora megakarya and P. palmivora, two closely related causual agents of cacao black pod achieved similar genome size and gene model numbers by different mechanisms.</title>
        <authorList>
            <person name="Ali S."/>
            <person name="Shao J."/>
            <person name="Larry D.J."/>
            <person name="Kronmiller B."/>
            <person name="Shen D."/>
            <person name="Strem M.D."/>
            <person name="Melnick R.L."/>
            <person name="Guiltinan M.J."/>
            <person name="Tyler B.M."/>
            <person name="Meinhardt L.W."/>
            <person name="Bailey B.A."/>
        </authorList>
    </citation>
    <scope>NUCLEOTIDE SEQUENCE [LARGE SCALE GENOMIC DNA]</scope>
    <source>
        <strain evidence="2">zdho120</strain>
    </source>
</reference>
<gene>
    <name evidence="1" type="ORF">PHMEG_00012571</name>
</gene>
<comment type="caution">
    <text evidence="1">The sequence shown here is derived from an EMBL/GenBank/DDBJ whole genome shotgun (WGS) entry which is preliminary data.</text>
</comment>
<evidence type="ECO:0000313" key="2">
    <source>
        <dbReference type="Proteomes" id="UP000198211"/>
    </source>
</evidence>
<evidence type="ECO:0000313" key="1">
    <source>
        <dbReference type="EMBL" id="OWZ14018.1"/>
    </source>
</evidence>
<accession>A0A225W9Y0</accession>
<keyword evidence="2" id="KW-1185">Reference proteome</keyword>
<dbReference type="Proteomes" id="UP000198211">
    <property type="component" value="Unassembled WGS sequence"/>
</dbReference>
<sequence>MKRVREGIYEKFKFAEASEEALSVVVDCYEKFDLFMGHRLRVVNQQRALHELWQNMKKRCINDTGSNQILLVIDFKMEVGPLYFRENY</sequence>